<evidence type="ECO:0000256" key="1">
    <source>
        <dbReference type="SAM" id="MobiDB-lite"/>
    </source>
</evidence>
<dbReference type="Proteomes" id="UP001190700">
    <property type="component" value="Unassembled WGS sequence"/>
</dbReference>
<feature type="region of interest" description="Disordered" evidence="1">
    <location>
        <begin position="59"/>
        <end position="100"/>
    </location>
</feature>
<feature type="compositionally biased region" description="Acidic residues" evidence="1">
    <location>
        <begin position="59"/>
        <end position="73"/>
    </location>
</feature>
<comment type="caution">
    <text evidence="2">The sequence shown here is derived from an EMBL/GenBank/DDBJ whole genome shotgun (WGS) entry which is preliminary data.</text>
</comment>
<organism evidence="2 3">
    <name type="scientific">Cymbomonas tetramitiformis</name>
    <dbReference type="NCBI Taxonomy" id="36881"/>
    <lineage>
        <taxon>Eukaryota</taxon>
        <taxon>Viridiplantae</taxon>
        <taxon>Chlorophyta</taxon>
        <taxon>Pyramimonadophyceae</taxon>
        <taxon>Pyramimonadales</taxon>
        <taxon>Pyramimonadaceae</taxon>
        <taxon>Cymbomonas</taxon>
    </lineage>
</organism>
<evidence type="ECO:0000313" key="3">
    <source>
        <dbReference type="Proteomes" id="UP001190700"/>
    </source>
</evidence>
<accession>A0AAE0GBZ4</accession>
<protein>
    <submittedName>
        <fullName evidence="2">Uncharacterized protein</fullName>
    </submittedName>
</protein>
<proteinExistence type="predicted"/>
<gene>
    <name evidence="2" type="ORF">CYMTET_16740</name>
</gene>
<sequence>MRQKRSCVIRAAARESRTLVDNDDEMDGTDEEDGMGAMRALYETDGDLFDAEADADETVDADFDADADADDEVPPAKVANRRGRRPAASKKPKSAAKKKTKVQEAGYKEFFITFSLLGTSLCWK</sequence>
<dbReference type="EMBL" id="LGRX02007394">
    <property type="protein sequence ID" value="KAK3275108.1"/>
    <property type="molecule type" value="Genomic_DNA"/>
</dbReference>
<feature type="compositionally biased region" description="Basic residues" evidence="1">
    <location>
        <begin position="79"/>
        <end position="100"/>
    </location>
</feature>
<name>A0AAE0GBZ4_9CHLO</name>
<evidence type="ECO:0000313" key="2">
    <source>
        <dbReference type="EMBL" id="KAK3275108.1"/>
    </source>
</evidence>
<keyword evidence="3" id="KW-1185">Reference proteome</keyword>
<dbReference type="AlphaFoldDB" id="A0AAE0GBZ4"/>
<reference evidence="2 3" key="1">
    <citation type="journal article" date="2015" name="Genome Biol. Evol.">
        <title>Comparative Genomics of a Bacterivorous Green Alga Reveals Evolutionary Causalities and Consequences of Phago-Mixotrophic Mode of Nutrition.</title>
        <authorList>
            <person name="Burns J.A."/>
            <person name="Paasch A."/>
            <person name="Narechania A."/>
            <person name="Kim E."/>
        </authorList>
    </citation>
    <scope>NUCLEOTIDE SEQUENCE [LARGE SCALE GENOMIC DNA]</scope>
    <source>
        <strain evidence="2 3">PLY_AMNH</strain>
    </source>
</reference>